<accession>A0A1C7P2K9</accession>
<dbReference type="SMART" id="SM00421">
    <property type="entry name" value="HTH_LUXR"/>
    <property type="match status" value="1"/>
</dbReference>
<dbReference type="Gene3D" id="1.10.10.10">
    <property type="entry name" value="Winged helix-like DNA-binding domain superfamily/Winged helix DNA-binding domain"/>
    <property type="match status" value="1"/>
</dbReference>
<reference evidence="2 3" key="1">
    <citation type="journal article" date="2016" name="Syst. Appl. Microbiol.">
        <title>Pararhizobium polonicum sp. nov. isolated from tumors on stone fruit rootstocks.</title>
        <authorList>
            <person name="Pulawska J."/>
            <person name="Kuzmanovic N."/>
            <person name="Willems A."/>
            <person name="Pothier J.F."/>
        </authorList>
    </citation>
    <scope>NUCLEOTIDE SEQUENCE [LARGE SCALE GENOMIC DNA]</scope>
    <source>
        <strain evidence="2 3">F5.1</strain>
    </source>
</reference>
<proteinExistence type="predicted"/>
<dbReference type="InterPro" id="IPR000792">
    <property type="entry name" value="Tscrpt_reg_LuxR_C"/>
</dbReference>
<dbReference type="STRING" id="1612624.ADU59_12400"/>
<dbReference type="SUPFAM" id="SSF46894">
    <property type="entry name" value="C-terminal effector domain of the bipartite response regulators"/>
    <property type="match status" value="1"/>
</dbReference>
<feature type="domain" description="HTH luxR-type" evidence="1">
    <location>
        <begin position="6"/>
        <end position="63"/>
    </location>
</feature>
<dbReference type="GO" id="GO:0006355">
    <property type="term" value="P:regulation of DNA-templated transcription"/>
    <property type="evidence" value="ECO:0007669"/>
    <property type="project" value="InterPro"/>
</dbReference>
<evidence type="ECO:0000313" key="3">
    <source>
        <dbReference type="Proteomes" id="UP000093111"/>
    </source>
</evidence>
<dbReference type="PATRIC" id="fig|1612624.7.peg.4373"/>
<organism evidence="2 3">
    <name type="scientific">Pararhizobium polonicum</name>
    <dbReference type="NCBI Taxonomy" id="1612624"/>
    <lineage>
        <taxon>Bacteria</taxon>
        <taxon>Pseudomonadati</taxon>
        <taxon>Pseudomonadota</taxon>
        <taxon>Alphaproteobacteria</taxon>
        <taxon>Hyphomicrobiales</taxon>
        <taxon>Rhizobiaceae</taxon>
        <taxon>Rhizobium/Agrobacterium group</taxon>
        <taxon>Pararhizobium</taxon>
    </lineage>
</organism>
<protein>
    <recommendedName>
        <fullName evidence="1">HTH luxR-type domain-containing protein</fullName>
    </recommendedName>
</protein>
<dbReference type="InterPro" id="IPR016032">
    <property type="entry name" value="Sig_transdc_resp-reg_C-effctor"/>
</dbReference>
<sequence length="70" mass="7961">MKDKMLQELDPLELRCLSLAARGRTREDITRETDISHDRIDEAFASAMRKLQAGNVAEAVFRAARMKLIS</sequence>
<gene>
    <name evidence="2" type="ORF">ADU59_12400</name>
</gene>
<keyword evidence="3" id="KW-1185">Reference proteome</keyword>
<evidence type="ECO:0000313" key="2">
    <source>
        <dbReference type="EMBL" id="OBZ95502.1"/>
    </source>
</evidence>
<dbReference type="GO" id="GO:0003677">
    <property type="term" value="F:DNA binding"/>
    <property type="evidence" value="ECO:0007669"/>
    <property type="project" value="InterPro"/>
</dbReference>
<evidence type="ECO:0000259" key="1">
    <source>
        <dbReference type="SMART" id="SM00421"/>
    </source>
</evidence>
<dbReference type="EMBL" id="LGLV01000007">
    <property type="protein sequence ID" value="OBZ95502.1"/>
    <property type="molecule type" value="Genomic_DNA"/>
</dbReference>
<dbReference type="Proteomes" id="UP000093111">
    <property type="component" value="Unassembled WGS sequence"/>
</dbReference>
<comment type="caution">
    <text evidence="2">The sequence shown here is derived from an EMBL/GenBank/DDBJ whole genome shotgun (WGS) entry which is preliminary data.</text>
</comment>
<dbReference type="InterPro" id="IPR036388">
    <property type="entry name" value="WH-like_DNA-bd_sf"/>
</dbReference>
<name>A0A1C7P2K9_9HYPH</name>
<dbReference type="AlphaFoldDB" id="A0A1C7P2K9"/>